<keyword evidence="1" id="KW-1133">Transmembrane helix</keyword>
<reference evidence="2" key="1">
    <citation type="submission" date="2020-05" db="EMBL/GenBank/DDBJ databases">
        <authorList>
            <person name="Chiriac C."/>
            <person name="Salcher M."/>
            <person name="Ghai R."/>
            <person name="Kavagutti S V."/>
        </authorList>
    </citation>
    <scope>NUCLEOTIDE SEQUENCE</scope>
</reference>
<keyword evidence="1" id="KW-0812">Transmembrane</keyword>
<evidence type="ECO:0000256" key="1">
    <source>
        <dbReference type="SAM" id="Phobius"/>
    </source>
</evidence>
<proteinExistence type="predicted"/>
<dbReference type="AlphaFoldDB" id="A0A6J6GCP5"/>
<keyword evidence="1" id="KW-0472">Membrane</keyword>
<organism evidence="2">
    <name type="scientific">freshwater metagenome</name>
    <dbReference type="NCBI Taxonomy" id="449393"/>
    <lineage>
        <taxon>unclassified sequences</taxon>
        <taxon>metagenomes</taxon>
        <taxon>ecological metagenomes</taxon>
    </lineage>
</organism>
<gene>
    <name evidence="2" type="ORF">UFOPK1826_00526</name>
</gene>
<feature type="transmembrane region" description="Helical" evidence="1">
    <location>
        <begin position="7"/>
        <end position="30"/>
    </location>
</feature>
<protein>
    <submittedName>
        <fullName evidence="2">Unannotated protein</fullName>
    </submittedName>
</protein>
<accession>A0A6J6GCP5</accession>
<evidence type="ECO:0000313" key="2">
    <source>
        <dbReference type="EMBL" id="CAB4599052.1"/>
    </source>
</evidence>
<name>A0A6J6GCP5_9ZZZZ</name>
<dbReference type="EMBL" id="CAEZUN010000048">
    <property type="protein sequence ID" value="CAB4599052.1"/>
    <property type="molecule type" value="Genomic_DNA"/>
</dbReference>
<feature type="transmembrane region" description="Helical" evidence="1">
    <location>
        <begin position="78"/>
        <end position="100"/>
    </location>
</feature>
<sequence>MINLILLANFVATCLMTGVIWFVQWVYYPLLAKVPVDRAVETAIDHQRRTGQVLAIPMAVEGFTTLGLLIIRPESVPIFWPWFGAVLLAVALGSTVFVSVPLHAKMATNPTADVGQRLVVTNWPRTIAWSLRAVACSVMILQVLRS</sequence>